<dbReference type="VEuPathDB" id="FungiDB:SAPIO_CDS1551"/>
<comment type="caution">
    <text evidence="3">The sequence shown here is derived from an EMBL/GenBank/DDBJ whole genome shotgun (WGS) entry which is preliminary data.</text>
</comment>
<feature type="compositionally biased region" description="Polar residues" evidence="1">
    <location>
        <begin position="638"/>
        <end position="647"/>
    </location>
</feature>
<dbReference type="KEGG" id="sapo:SAPIO_CDS1551"/>
<evidence type="ECO:0000256" key="1">
    <source>
        <dbReference type="SAM" id="MobiDB-lite"/>
    </source>
</evidence>
<feature type="domain" description="DUF7082" evidence="2">
    <location>
        <begin position="398"/>
        <end position="553"/>
    </location>
</feature>
<evidence type="ECO:0000259" key="2">
    <source>
        <dbReference type="Pfam" id="PF23305"/>
    </source>
</evidence>
<dbReference type="AlphaFoldDB" id="A0A084GEJ1"/>
<name>A0A084GEJ1_PSEDA</name>
<feature type="compositionally biased region" description="Low complexity" evidence="1">
    <location>
        <begin position="607"/>
        <end position="618"/>
    </location>
</feature>
<protein>
    <recommendedName>
        <fullName evidence="2">DUF7082 domain-containing protein</fullName>
    </recommendedName>
</protein>
<feature type="compositionally biased region" description="Low complexity" evidence="1">
    <location>
        <begin position="648"/>
        <end position="666"/>
    </location>
</feature>
<dbReference type="Proteomes" id="UP000028545">
    <property type="component" value="Unassembled WGS sequence"/>
</dbReference>
<evidence type="ECO:0000313" key="4">
    <source>
        <dbReference type="Proteomes" id="UP000028545"/>
    </source>
</evidence>
<gene>
    <name evidence="3" type="ORF">SAPIO_CDS1551</name>
</gene>
<proteinExistence type="predicted"/>
<keyword evidence="4" id="KW-1185">Reference proteome</keyword>
<dbReference type="OrthoDB" id="1751210at2759"/>
<dbReference type="PANTHER" id="PTHR39463:SF1">
    <property type="entry name" value="MEDUSA"/>
    <property type="match status" value="1"/>
</dbReference>
<dbReference type="GO" id="GO:0005634">
    <property type="term" value="C:nucleus"/>
    <property type="evidence" value="ECO:0007669"/>
    <property type="project" value="TreeGrafter"/>
</dbReference>
<dbReference type="Pfam" id="PF23305">
    <property type="entry name" value="DUF7082"/>
    <property type="match status" value="1"/>
</dbReference>
<dbReference type="GeneID" id="27720623"/>
<dbReference type="RefSeq" id="XP_016645552.1">
    <property type="nucleotide sequence ID" value="XM_016784795.1"/>
</dbReference>
<dbReference type="PANTHER" id="PTHR39463">
    <property type="entry name" value="MEDUSA"/>
    <property type="match status" value="1"/>
</dbReference>
<dbReference type="OMA" id="PPNSICI"/>
<organism evidence="3 4">
    <name type="scientific">Pseudallescheria apiosperma</name>
    <name type="common">Scedosporium apiospermum</name>
    <dbReference type="NCBI Taxonomy" id="563466"/>
    <lineage>
        <taxon>Eukaryota</taxon>
        <taxon>Fungi</taxon>
        <taxon>Dikarya</taxon>
        <taxon>Ascomycota</taxon>
        <taxon>Pezizomycotina</taxon>
        <taxon>Sordariomycetes</taxon>
        <taxon>Hypocreomycetidae</taxon>
        <taxon>Microascales</taxon>
        <taxon>Microascaceae</taxon>
        <taxon>Scedosporium</taxon>
    </lineage>
</organism>
<feature type="region of interest" description="Disordered" evidence="1">
    <location>
        <begin position="233"/>
        <end position="295"/>
    </location>
</feature>
<evidence type="ECO:0000313" key="3">
    <source>
        <dbReference type="EMBL" id="KEZ45753.1"/>
    </source>
</evidence>
<accession>A0A084GEJ1</accession>
<sequence>MSSVKFGGSYKLFEPEVHAERPFIVGVDERLDSPETAALKYEEAVARANGGDIRGVTPPSLLSMATYAKAPAAVHGFDPTRSFQDSPYTHQYSTQAYPTQASQTTSQLSQDSFDSTATVGSVASYVSVGPTVLSYRPTTGSFGTKVQLRVSLNATGSYFFIAFGSQKCEAQIESSSQEGSELVYTLSCLAPQHMATGCHTANVPVSLVIEGPGGEEISRTELGQFLYCDAQPGGAGGRQDDITRKVSKSPGQGQTESPPKSPIQLRSDSTATTNTYDYPVASQQPAQSPYATAFPQGGNNTMISTYRASTTFTDQYSRVAPPALRTPAGGWPSYSAHLDANRSPAAIHHHTAMTRPSLTPMPLSAGGSMPQLIRTSTLQAGAHGSGQGYNPYALYPNKAVLEIVGKLDTMAENWTPEEWANRRRIVRFTKTQHGSTLTTKFRPVGPNEKPANTTCISCIWWEEKGEHFVTSVDTIYLLEQLVAAPSRFTVEEKNRIRRNLEGFRPLTVSKTKADSEEFFKVIMGFPHPKPRNIEKDVKVFRWKLLEPALKKIISKYSASPATMVPSSHMLAPTPYHALPTPPLTASAVAPEAPGAYAVQAPSHHDSLASPRSLSGSSSTWGQYAPTHGPLQTIPGARTTMSPNVRTTSPQSSLRLSSLPSVSSYDSRTMTSGPYTTAGLHSSVGHAAQAAAVAATAASRWDATPSTYAESYPSLSTQHSQAHHQIYSNGHYDGTHRS</sequence>
<dbReference type="HOGENOM" id="CLU_013895_1_1_1"/>
<feature type="region of interest" description="Disordered" evidence="1">
    <location>
        <begin position="599"/>
        <end position="666"/>
    </location>
</feature>
<feature type="compositionally biased region" description="Polar residues" evidence="1">
    <location>
        <begin position="249"/>
        <end position="290"/>
    </location>
</feature>
<dbReference type="InterPro" id="IPR055509">
    <property type="entry name" value="DUF7082"/>
</dbReference>
<dbReference type="EMBL" id="JOWA01000066">
    <property type="protein sequence ID" value="KEZ45753.1"/>
    <property type="molecule type" value="Genomic_DNA"/>
</dbReference>
<reference evidence="3 4" key="1">
    <citation type="journal article" date="2014" name="Genome Announc.">
        <title>Draft genome sequence of the pathogenic fungus Scedosporium apiospermum.</title>
        <authorList>
            <person name="Vandeputte P."/>
            <person name="Ghamrawi S."/>
            <person name="Rechenmann M."/>
            <person name="Iltis A."/>
            <person name="Giraud S."/>
            <person name="Fleury M."/>
            <person name="Thornton C."/>
            <person name="Delhaes L."/>
            <person name="Meyer W."/>
            <person name="Papon N."/>
            <person name="Bouchara J.P."/>
        </authorList>
    </citation>
    <scope>NUCLEOTIDE SEQUENCE [LARGE SCALE GENOMIC DNA]</scope>
    <source>
        <strain evidence="3 4">IHEM 14462</strain>
    </source>
</reference>